<dbReference type="GO" id="GO:0005509">
    <property type="term" value="F:calcium ion binding"/>
    <property type="evidence" value="ECO:0007669"/>
    <property type="project" value="InterPro"/>
</dbReference>
<comment type="subcellular location">
    <subcellularLocation>
        <location evidence="1">Secreted</location>
    </subcellularLocation>
</comment>
<proteinExistence type="predicted"/>
<dbReference type="InterPro" id="IPR011049">
    <property type="entry name" value="Serralysin-like_metalloprot_C"/>
</dbReference>
<dbReference type="PANTHER" id="PTHR38340:SF1">
    <property type="entry name" value="S-LAYER PROTEIN"/>
    <property type="match status" value="1"/>
</dbReference>
<keyword evidence="5" id="KW-1185">Reference proteome</keyword>
<name>A0A9W6K792_9PSED</name>
<evidence type="ECO:0000256" key="3">
    <source>
        <dbReference type="ARBA" id="ARBA00022837"/>
    </source>
</evidence>
<dbReference type="PRINTS" id="PR00313">
    <property type="entry name" value="CABNDNGRPT"/>
</dbReference>
<dbReference type="PROSITE" id="PS00330">
    <property type="entry name" value="HEMOLYSIN_CALCIUM"/>
    <property type="match status" value="4"/>
</dbReference>
<reference evidence="4" key="2">
    <citation type="submission" date="2023-01" db="EMBL/GenBank/DDBJ databases">
        <authorList>
            <person name="Sun Q."/>
            <person name="Evtushenko L."/>
        </authorList>
    </citation>
    <scope>NUCLEOTIDE SEQUENCE</scope>
    <source>
        <strain evidence="4">VKM B-2935</strain>
    </source>
</reference>
<sequence>MPTSVSGNQALYTFSRHVDGTLLIAEKADPSIVVTAALGEEITFTGDGSILSYYEYFDDSVAPPVLVSVLELLEGTSDITWTGTSPVELYGLDGADIYKSGADDDYIDGGNGIDTVIATGNMADYTFEVTPGINLGMDDTSGTDGYDVFRDIEKFQYADGTITVHDTTAKLEDDYNTLSEPPTITTLADGTQVIVWKQDTGIRVQHRNGDQVLSDDILASTGSAVEPVVSALNDGFVVSWTVNSEVNSSSLFTQVFDQNAGSVALHEYVVPNLADRWDLSTVALENGGYVIAWTEETQGGGAPDKAYVQTFDANGVNTSTPVALATGISSYPSVSALHNGGFVAVWENEDAKGNEEIYLQRFTEAGAKDGKAVQVNTGTTGGQYNPEVVTLDDGSFVVSWTRETTQSNNIFMQRYSETGTKLGAETQVNTTNGFYGESSVTALTTGGYVVTWATSDDTETANGTSFVYAQMFDKNGAKVGIELIVAKSSHHDFYPAITATAEGGFAVAWESYNLNAENDGNITYKIFDAQGNFRTLTGDDGDNTLNWSGTVGVTLDGGLGDDHLNGGDAADLLIGGVGADALSGGKGNDIYVVDDENDVVTEQLNQGTDTVRSSVSYALADNVENLTLTGTADINATGNNLNNVITGNAGNNQLYGGAGADTLIGGEGDDLYLIDDTKDTIVEKAGEGSETVFSSVTWTLGANLENLVLNGAAAINGTGNALANNLLGNSGKNTLNGGDGDDTLDGAAGADALVGGKGSDTFKVDLVLKGTGAKAVVALEDTVTEAANVGDIDTLILRGGFSTDAATTLTLGANLETFDASLTGTTKLNLTGNALANTLIGNAADNVLNGGAGIDTLIGGDGNDTYVVDNVAELGLIEEGIGEGIDLLRVTYKGGVTTPQATINLGVSNLVNVERVEVTGTGLYTLVGNDRDNTLDAGKTASLLLGGKGNDVYFVAHKDAQVVEDDANGDDGVDTVVASVSFAIGDNVENLTLTGKAAINGTGNELENQIIGNDGANILDGGTGADTLTGGKGNDTYIVDDANDVVSEDASEGTDLIKASISFDLGNTPYVENLTLTGSDDINATGNDGANTLTGNSVANTLDGGAGVDKLLGGAGEDTYIVDLIAKGSGAKATVALQDTITENKGEGDHDTVVLRADSDLLISLSGATKATTLTLANYLENIDASGTGTLKLNLTGNAASNEITGNDAANVLNGGAGDDIIDGGDGADVIIGGLGADTLTGGAGADSFTFTSLKELGLDATQDVITDFTSGEDTLNFKALKGWTFNASATEATGTKQLWAVSDGVDTYVYGNSGGTPVADFAIKLVGVTAPLTSADFVLA</sequence>
<accession>A0A9W6K792</accession>
<keyword evidence="2" id="KW-0964">Secreted</keyword>
<dbReference type="GO" id="GO:0005576">
    <property type="term" value="C:extracellular region"/>
    <property type="evidence" value="ECO:0007669"/>
    <property type="project" value="UniProtKB-SubCell"/>
</dbReference>
<dbReference type="SUPFAM" id="SSF51120">
    <property type="entry name" value="beta-Roll"/>
    <property type="match status" value="5"/>
</dbReference>
<dbReference type="Proteomes" id="UP001143328">
    <property type="component" value="Unassembled WGS sequence"/>
</dbReference>
<evidence type="ECO:0008006" key="6">
    <source>
        <dbReference type="Google" id="ProtNLM"/>
    </source>
</evidence>
<keyword evidence="3" id="KW-0106">Calcium</keyword>
<dbReference type="PANTHER" id="PTHR38340">
    <property type="entry name" value="S-LAYER PROTEIN"/>
    <property type="match status" value="1"/>
</dbReference>
<evidence type="ECO:0000256" key="2">
    <source>
        <dbReference type="ARBA" id="ARBA00022525"/>
    </source>
</evidence>
<dbReference type="Gene3D" id="2.150.10.10">
    <property type="entry name" value="Serralysin-like metalloprotease, C-terminal"/>
    <property type="match status" value="6"/>
</dbReference>
<dbReference type="InterPro" id="IPR018511">
    <property type="entry name" value="Hemolysin-typ_Ca-bd_CS"/>
</dbReference>
<dbReference type="InterPro" id="IPR001343">
    <property type="entry name" value="Hemolysn_Ca-bd"/>
</dbReference>
<protein>
    <recommendedName>
        <fullName evidence="6">Calcium-binding protein</fullName>
    </recommendedName>
</protein>
<dbReference type="RefSeq" id="WP_271196988.1">
    <property type="nucleotide sequence ID" value="NZ_BSFN01000014.1"/>
</dbReference>
<evidence type="ECO:0000313" key="5">
    <source>
        <dbReference type="Proteomes" id="UP001143328"/>
    </source>
</evidence>
<evidence type="ECO:0000313" key="4">
    <source>
        <dbReference type="EMBL" id="GLK90810.1"/>
    </source>
</evidence>
<gene>
    <name evidence="4" type="ORF">GCM10017655_38740</name>
</gene>
<comment type="caution">
    <text evidence="4">The sequence shown here is derived from an EMBL/GenBank/DDBJ whole genome shotgun (WGS) entry which is preliminary data.</text>
</comment>
<dbReference type="Pfam" id="PF00353">
    <property type="entry name" value="HemolysinCabind"/>
    <property type="match status" value="9"/>
</dbReference>
<dbReference type="InterPro" id="IPR050557">
    <property type="entry name" value="RTX_toxin/Mannuronan_C5-epim"/>
</dbReference>
<evidence type="ECO:0000256" key="1">
    <source>
        <dbReference type="ARBA" id="ARBA00004613"/>
    </source>
</evidence>
<dbReference type="EMBL" id="BSFN01000014">
    <property type="protein sequence ID" value="GLK90810.1"/>
    <property type="molecule type" value="Genomic_DNA"/>
</dbReference>
<organism evidence="4 5">
    <name type="scientific">Pseudomonas turukhanskensis</name>
    <dbReference type="NCBI Taxonomy" id="1806536"/>
    <lineage>
        <taxon>Bacteria</taxon>
        <taxon>Pseudomonadati</taxon>
        <taxon>Pseudomonadota</taxon>
        <taxon>Gammaproteobacteria</taxon>
        <taxon>Pseudomonadales</taxon>
        <taxon>Pseudomonadaceae</taxon>
        <taxon>Pseudomonas</taxon>
    </lineage>
</organism>
<reference evidence="4" key="1">
    <citation type="journal article" date="2014" name="Int. J. Syst. Evol. Microbiol.">
        <title>Complete genome sequence of Corynebacterium casei LMG S-19264T (=DSM 44701T), isolated from a smear-ripened cheese.</title>
        <authorList>
            <consortium name="US DOE Joint Genome Institute (JGI-PGF)"/>
            <person name="Walter F."/>
            <person name="Albersmeier A."/>
            <person name="Kalinowski J."/>
            <person name="Ruckert C."/>
        </authorList>
    </citation>
    <scope>NUCLEOTIDE SEQUENCE</scope>
    <source>
        <strain evidence="4">VKM B-2935</strain>
    </source>
</reference>